<accession>A0A3E1HM28</accession>
<dbReference type="Pfam" id="PF00155">
    <property type="entry name" value="Aminotran_1_2"/>
    <property type="match status" value="1"/>
</dbReference>
<evidence type="ECO:0000313" key="12">
    <source>
        <dbReference type="Proteomes" id="UP000258522"/>
    </source>
</evidence>
<dbReference type="Proteomes" id="UP000258522">
    <property type="component" value="Unassembled WGS sequence"/>
</dbReference>
<dbReference type="OrthoDB" id="9809616at2"/>
<dbReference type="AlphaFoldDB" id="A0A3E1HM28"/>
<keyword evidence="8 9" id="KW-0368">Histidine biosynthesis</keyword>
<dbReference type="RefSeq" id="WP_116539197.1">
    <property type="nucleotide sequence ID" value="NZ_QAYL01000001.1"/>
</dbReference>
<protein>
    <recommendedName>
        <fullName evidence="9">Histidinol-phosphate aminotransferase</fullName>
        <ecNumber evidence="9">2.6.1.9</ecNumber>
    </recommendedName>
    <alternativeName>
        <fullName evidence="9">Imidazole acetol-phosphate transaminase</fullName>
    </alternativeName>
</protein>
<comment type="catalytic activity">
    <reaction evidence="9">
        <text>L-histidinol phosphate + 2-oxoglutarate = 3-(imidazol-4-yl)-2-oxopropyl phosphate + L-glutamate</text>
        <dbReference type="Rhea" id="RHEA:23744"/>
        <dbReference type="ChEBI" id="CHEBI:16810"/>
        <dbReference type="ChEBI" id="CHEBI:29985"/>
        <dbReference type="ChEBI" id="CHEBI:57766"/>
        <dbReference type="ChEBI" id="CHEBI:57980"/>
        <dbReference type="EC" id="2.6.1.9"/>
    </reaction>
</comment>
<evidence type="ECO:0000256" key="5">
    <source>
        <dbReference type="ARBA" id="ARBA00022605"/>
    </source>
</evidence>
<dbReference type="HAMAP" id="MF_01023">
    <property type="entry name" value="HisC_aminotrans_2"/>
    <property type="match status" value="1"/>
</dbReference>
<keyword evidence="5 9" id="KW-0028">Amino-acid biosynthesis</keyword>
<comment type="cofactor">
    <cofactor evidence="1 9">
        <name>pyridoxal 5'-phosphate</name>
        <dbReference type="ChEBI" id="CHEBI:597326"/>
    </cofactor>
</comment>
<dbReference type="InterPro" id="IPR015422">
    <property type="entry name" value="PyrdxlP-dep_Trfase_small"/>
</dbReference>
<dbReference type="Gene3D" id="3.90.1150.10">
    <property type="entry name" value="Aspartate Aminotransferase, domain 1"/>
    <property type="match status" value="1"/>
</dbReference>
<evidence type="ECO:0000256" key="2">
    <source>
        <dbReference type="ARBA" id="ARBA00007970"/>
    </source>
</evidence>
<feature type="domain" description="Aminotransferase class I/classII large" evidence="10">
    <location>
        <begin position="32"/>
        <end position="354"/>
    </location>
</feature>
<comment type="subunit">
    <text evidence="3 9">Homodimer.</text>
</comment>
<dbReference type="UniPathway" id="UPA00031">
    <property type="reaction ID" value="UER00012"/>
</dbReference>
<dbReference type="InterPro" id="IPR015421">
    <property type="entry name" value="PyrdxlP-dep_Trfase_major"/>
</dbReference>
<dbReference type="CDD" id="cd00609">
    <property type="entry name" value="AAT_like"/>
    <property type="match status" value="1"/>
</dbReference>
<keyword evidence="6 9" id="KW-0808">Transferase</keyword>
<proteinExistence type="inferred from homology"/>
<comment type="caution">
    <text evidence="11">The sequence shown here is derived from an EMBL/GenBank/DDBJ whole genome shotgun (WGS) entry which is preliminary data.</text>
</comment>
<dbReference type="InterPro" id="IPR004839">
    <property type="entry name" value="Aminotransferase_I/II_large"/>
</dbReference>
<name>A0A3E1HM28_9MYCO</name>
<evidence type="ECO:0000256" key="6">
    <source>
        <dbReference type="ARBA" id="ARBA00022679"/>
    </source>
</evidence>
<evidence type="ECO:0000256" key="9">
    <source>
        <dbReference type="HAMAP-Rule" id="MF_01023"/>
    </source>
</evidence>
<dbReference type="InterPro" id="IPR001917">
    <property type="entry name" value="Aminotrans_II_pyridoxalP_BS"/>
</dbReference>
<dbReference type="PANTHER" id="PTHR42885">
    <property type="entry name" value="HISTIDINOL-PHOSPHATE AMINOTRANSFERASE-RELATED"/>
    <property type="match status" value="1"/>
</dbReference>
<comment type="similarity">
    <text evidence="2 9">Belongs to the class-II pyridoxal-phosphate-dependent aminotransferase family. Histidinol-phosphate aminotransferase subfamily.</text>
</comment>
<dbReference type="NCBIfam" id="NF002877">
    <property type="entry name" value="PRK03317.1"/>
    <property type="match status" value="1"/>
</dbReference>
<dbReference type="InterPro" id="IPR015424">
    <property type="entry name" value="PyrdxlP-dep_Trfase"/>
</dbReference>
<organism evidence="11 12">
    <name type="scientific">Mycobacterium uberis</name>
    <dbReference type="NCBI Taxonomy" id="2162698"/>
    <lineage>
        <taxon>Bacteria</taxon>
        <taxon>Bacillati</taxon>
        <taxon>Actinomycetota</taxon>
        <taxon>Actinomycetes</taxon>
        <taxon>Mycobacteriales</taxon>
        <taxon>Mycobacteriaceae</taxon>
        <taxon>Mycobacterium</taxon>
    </lineage>
</organism>
<keyword evidence="12" id="KW-1185">Reference proteome</keyword>
<evidence type="ECO:0000256" key="3">
    <source>
        <dbReference type="ARBA" id="ARBA00011738"/>
    </source>
</evidence>
<dbReference type="EC" id="2.6.1.9" evidence="9"/>
<dbReference type="EMBL" id="QAYL01000001">
    <property type="protein sequence ID" value="RFD27295.1"/>
    <property type="molecule type" value="Genomic_DNA"/>
</dbReference>
<keyword evidence="4 9" id="KW-0032">Aminotransferase</keyword>
<dbReference type="PANTHER" id="PTHR42885:SF2">
    <property type="entry name" value="HISTIDINOL-PHOSPHATE AMINOTRANSFERASE"/>
    <property type="match status" value="1"/>
</dbReference>
<evidence type="ECO:0000259" key="10">
    <source>
        <dbReference type="Pfam" id="PF00155"/>
    </source>
</evidence>
<comment type="pathway">
    <text evidence="9">Amino-acid biosynthesis; L-histidine biosynthesis; L-histidine from 5-phospho-alpha-D-ribose 1-diphosphate: step 7/9.</text>
</comment>
<evidence type="ECO:0000256" key="1">
    <source>
        <dbReference type="ARBA" id="ARBA00001933"/>
    </source>
</evidence>
<evidence type="ECO:0000256" key="7">
    <source>
        <dbReference type="ARBA" id="ARBA00022898"/>
    </source>
</evidence>
<dbReference type="Gene3D" id="3.40.640.10">
    <property type="entry name" value="Type I PLP-dependent aspartate aminotransferase-like (Major domain)"/>
    <property type="match status" value="1"/>
</dbReference>
<dbReference type="GO" id="GO:0000105">
    <property type="term" value="P:L-histidine biosynthetic process"/>
    <property type="evidence" value="ECO:0007669"/>
    <property type="project" value="UniProtKB-UniRule"/>
</dbReference>
<feature type="modified residue" description="N6-(pyridoxal phosphate)lysine" evidence="9">
    <location>
        <position position="230"/>
    </location>
</feature>
<evidence type="ECO:0000256" key="4">
    <source>
        <dbReference type="ARBA" id="ARBA00022576"/>
    </source>
</evidence>
<dbReference type="PROSITE" id="PS00599">
    <property type="entry name" value="AA_TRANSFER_CLASS_2"/>
    <property type="match status" value="1"/>
</dbReference>
<sequence>MSMPEPRIDDLPLREGLRGKSPYGAPQLVVPVLLNTNENPHPPTKALVDDVVRSVQKAAVDLHRYPDRDAVALRHDLAVYLTAQTGTRLGLENIWAANGSNEVMQQLLQAFGGPRRSAIGFVPSYSMHPIISDGTHTEWIETVRADDFSLDVEAAVAAVADRKPDVVFIASPNNPSGQSISMADLRRLLDVVAGILIVDEAYGEFSLRPSAVALVGEYPTKLVVTRTMSKAFAFAGGRLGYLIATPALVEAMLLVRLPYHLSSVTQAAARAALRHADDTLDSVAVLIDERERVTKALINMGFRVIPSDANFVLFGQFADAAATWRHYLDTGVLIRDVGIPGYLRVTMGLAEENDAFLQVSAEIAATELAPATPVGAP</sequence>
<dbReference type="GO" id="GO:0030170">
    <property type="term" value="F:pyridoxal phosphate binding"/>
    <property type="evidence" value="ECO:0007669"/>
    <property type="project" value="InterPro"/>
</dbReference>
<dbReference type="InterPro" id="IPR005861">
    <property type="entry name" value="HisP_aminotrans"/>
</dbReference>
<dbReference type="NCBIfam" id="TIGR01141">
    <property type="entry name" value="hisC"/>
    <property type="match status" value="1"/>
</dbReference>
<dbReference type="SUPFAM" id="SSF53383">
    <property type="entry name" value="PLP-dependent transferases"/>
    <property type="match status" value="1"/>
</dbReference>
<evidence type="ECO:0000256" key="8">
    <source>
        <dbReference type="ARBA" id="ARBA00023102"/>
    </source>
</evidence>
<reference evidence="11 12" key="1">
    <citation type="submission" date="2018-07" db="EMBL/GenBank/DDBJ databases">
        <title>Whole genome sequence of Mycobacterium uberis.</title>
        <authorList>
            <person name="Benjak A."/>
        </authorList>
    </citation>
    <scope>NUCLEOTIDE SEQUENCE [LARGE SCALE GENOMIC DNA]</scope>
    <source>
        <strain evidence="11 12">Jura</strain>
    </source>
</reference>
<gene>
    <name evidence="9" type="primary">hisC</name>
    <name evidence="11" type="ORF">MUBE_01530</name>
</gene>
<keyword evidence="7 9" id="KW-0663">Pyridoxal phosphate</keyword>
<dbReference type="GO" id="GO:0004400">
    <property type="term" value="F:histidinol-phosphate transaminase activity"/>
    <property type="evidence" value="ECO:0007669"/>
    <property type="project" value="UniProtKB-UniRule"/>
</dbReference>
<evidence type="ECO:0000313" key="11">
    <source>
        <dbReference type="EMBL" id="RFD27295.1"/>
    </source>
</evidence>